<feature type="domain" description="Histone-binding protein RBBP4-like N-terminal" evidence="4">
    <location>
        <begin position="15"/>
        <end position="85"/>
    </location>
</feature>
<dbReference type="Gene3D" id="2.130.10.10">
    <property type="entry name" value="YVTN repeat-like/Quinoprotein amine dehydrogenase"/>
    <property type="match status" value="1"/>
</dbReference>
<evidence type="ECO:0000313" key="6">
    <source>
        <dbReference type="Proteomes" id="UP000054560"/>
    </source>
</evidence>
<keyword evidence="6" id="KW-1185">Reference proteome</keyword>
<feature type="non-terminal residue" evidence="5">
    <location>
        <position position="1"/>
    </location>
</feature>
<feature type="non-terminal residue" evidence="5">
    <location>
        <position position="181"/>
    </location>
</feature>
<dbReference type="Pfam" id="PF12265">
    <property type="entry name" value="CAF1C_H4-bd"/>
    <property type="match status" value="1"/>
</dbReference>
<accession>A0A0L0F5B0</accession>
<name>A0A0L0F5B0_9EUKA</name>
<dbReference type="eggNOG" id="KOG0264">
    <property type="taxonomic scope" value="Eukaryota"/>
</dbReference>
<feature type="compositionally biased region" description="Low complexity" evidence="3">
    <location>
        <begin position="101"/>
        <end position="113"/>
    </location>
</feature>
<evidence type="ECO:0000313" key="5">
    <source>
        <dbReference type="EMBL" id="KNC71789.1"/>
    </source>
</evidence>
<dbReference type="STRING" id="667725.A0A0L0F5B0"/>
<dbReference type="PANTHER" id="PTHR22850">
    <property type="entry name" value="WD40 REPEAT FAMILY"/>
    <property type="match status" value="1"/>
</dbReference>
<evidence type="ECO:0000256" key="1">
    <source>
        <dbReference type="ARBA" id="ARBA00022574"/>
    </source>
</evidence>
<gene>
    <name evidence="5" type="ORF">SARC_15668</name>
</gene>
<dbReference type="GeneID" id="25916172"/>
<dbReference type="AlphaFoldDB" id="A0A0L0F5B0"/>
<keyword evidence="1" id="KW-0853">WD repeat</keyword>
<reference evidence="5 6" key="1">
    <citation type="submission" date="2011-02" db="EMBL/GenBank/DDBJ databases">
        <title>The Genome Sequence of Sphaeroforma arctica JP610.</title>
        <authorList>
            <consortium name="The Broad Institute Genome Sequencing Platform"/>
            <person name="Russ C."/>
            <person name="Cuomo C."/>
            <person name="Young S.K."/>
            <person name="Zeng Q."/>
            <person name="Gargeya S."/>
            <person name="Alvarado L."/>
            <person name="Berlin A."/>
            <person name="Chapman S.B."/>
            <person name="Chen Z."/>
            <person name="Freedman E."/>
            <person name="Gellesch M."/>
            <person name="Goldberg J."/>
            <person name="Griggs A."/>
            <person name="Gujja S."/>
            <person name="Heilman E."/>
            <person name="Heiman D."/>
            <person name="Howarth C."/>
            <person name="Mehta T."/>
            <person name="Neiman D."/>
            <person name="Pearson M."/>
            <person name="Roberts A."/>
            <person name="Saif S."/>
            <person name="Shea T."/>
            <person name="Shenoy N."/>
            <person name="Sisk P."/>
            <person name="Stolte C."/>
            <person name="Sykes S."/>
            <person name="White J."/>
            <person name="Yandava C."/>
            <person name="Burger G."/>
            <person name="Gray M.W."/>
            <person name="Holland P.W.H."/>
            <person name="King N."/>
            <person name="Lang F.B.F."/>
            <person name="Roger A.J."/>
            <person name="Ruiz-Trillo I."/>
            <person name="Haas B."/>
            <person name="Nusbaum C."/>
            <person name="Birren B."/>
        </authorList>
    </citation>
    <scope>NUCLEOTIDE SEQUENCE [LARGE SCALE GENOMIC DNA]</scope>
    <source>
        <strain evidence="5 6">JP610</strain>
    </source>
</reference>
<protein>
    <recommendedName>
        <fullName evidence="4">Histone-binding protein RBBP4-like N-terminal domain-containing protein</fullName>
    </recommendedName>
</protein>
<evidence type="ECO:0000259" key="4">
    <source>
        <dbReference type="Pfam" id="PF12265"/>
    </source>
</evidence>
<dbReference type="EMBL" id="KQ248124">
    <property type="protein sequence ID" value="KNC71789.1"/>
    <property type="molecule type" value="Genomic_DNA"/>
</dbReference>
<dbReference type="OrthoDB" id="427795at2759"/>
<feature type="region of interest" description="Disordered" evidence="3">
    <location>
        <begin position="84"/>
        <end position="117"/>
    </location>
</feature>
<evidence type="ECO:0000256" key="3">
    <source>
        <dbReference type="SAM" id="MobiDB-lite"/>
    </source>
</evidence>
<keyword evidence="2" id="KW-0677">Repeat</keyword>
<dbReference type="InterPro" id="IPR022052">
    <property type="entry name" value="Histone-bd_RBBP4-like_N"/>
</dbReference>
<evidence type="ECO:0000256" key="2">
    <source>
        <dbReference type="ARBA" id="ARBA00022737"/>
    </source>
</evidence>
<organism evidence="5 6">
    <name type="scientific">Sphaeroforma arctica JP610</name>
    <dbReference type="NCBI Taxonomy" id="667725"/>
    <lineage>
        <taxon>Eukaryota</taxon>
        <taxon>Ichthyosporea</taxon>
        <taxon>Ichthyophonida</taxon>
        <taxon>Sphaeroforma</taxon>
    </lineage>
</organism>
<sequence>ARIATEIAQAKVLNDEHKIWKKNTPLLYDVIMTHALAWPTLTCSWLPDIVRSPDTNYEEHRLLLGTHTSGQEPNHILIASLRMPKTTVDDTQESEEGGGENNKNTNGPNGGPKFDADRGEYGGYGCSAARITTTQKIIHKNEVHKASYMPQNPCLIATKGPHPEVLIFDYTKTPPEPPRQM</sequence>
<proteinExistence type="predicted"/>
<dbReference type="InterPro" id="IPR050459">
    <property type="entry name" value="WD_repeat_RBAP46/RBAP48/MSI1"/>
</dbReference>
<dbReference type="Proteomes" id="UP000054560">
    <property type="component" value="Unassembled WGS sequence"/>
</dbReference>
<dbReference type="InterPro" id="IPR015943">
    <property type="entry name" value="WD40/YVTN_repeat-like_dom_sf"/>
</dbReference>
<dbReference type="RefSeq" id="XP_014145691.1">
    <property type="nucleotide sequence ID" value="XM_014290216.1"/>
</dbReference>